<dbReference type="CDD" id="cd05233">
    <property type="entry name" value="SDR_c"/>
    <property type="match status" value="1"/>
</dbReference>
<dbReference type="Pfam" id="PF13561">
    <property type="entry name" value="adh_short_C2"/>
    <property type="match status" value="1"/>
</dbReference>
<name>A0A1H6VYZ2_9BACT</name>
<dbReference type="PANTHER" id="PTHR42820">
    <property type="entry name" value="SHORT-CHAIN DEHYDROGENASE REDUCTASE"/>
    <property type="match status" value="1"/>
</dbReference>
<evidence type="ECO:0000256" key="1">
    <source>
        <dbReference type="ARBA" id="ARBA00006484"/>
    </source>
</evidence>
<dbReference type="Gene3D" id="3.40.50.720">
    <property type="entry name" value="NAD(P)-binding Rossmann-like Domain"/>
    <property type="match status" value="1"/>
</dbReference>
<dbReference type="FunFam" id="3.40.50.720:FF:000084">
    <property type="entry name" value="Short-chain dehydrogenase reductase"/>
    <property type="match status" value="1"/>
</dbReference>
<gene>
    <name evidence="2" type="ORF">SAMN05192553_102373</name>
</gene>
<dbReference type="PRINTS" id="PR00081">
    <property type="entry name" value="GDHRDH"/>
</dbReference>
<dbReference type="AlphaFoldDB" id="A0A1H6VYZ2"/>
<dbReference type="EMBL" id="FNZH01000002">
    <property type="protein sequence ID" value="SEJ09859.1"/>
    <property type="molecule type" value="Genomic_DNA"/>
</dbReference>
<dbReference type="SUPFAM" id="SSF51735">
    <property type="entry name" value="NAD(P)-binding Rossmann-fold domains"/>
    <property type="match status" value="1"/>
</dbReference>
<dbReference type="PANTHER" id="PTHR42820:SF1">
    <property type="entry name" value="SHORT-CHAIN DEHYDROGENASE_REDUCTASE FAMILY PROTEIN"/>
    <property type="match status" value="1"/>
</dbReference>
<evidence type="ECO:0000313" key="3">
    <source>
        <dbReference type="Proteomes" id="UP000199403"/>
    </source>
</evidence>
<evidence type="ECO:0000313" key="2">
    <source>
        <dbReference type="EMBL" id="SEJ09859.1"/>
    </source>
</evidence>
<dbReference type="NCBIfam" id="NF005559">
    <property type="entry name" value="PRK07231.1"/>
    <property type="match status" value="1"/>
</dbReference>
<dbReference type="PROSITE" id="PS00061">
    <property type="entry name" value="ADH_SHORT"/>
    <property type="match status" value="1"/>
</dbReference>
<dbReference type="STRING" id="1416801.SAMN05192553_102373"/>
<reference evidence="3" key="1">
    <citation type="submission" date="2016-10" db="EMBL/GenBank/DDBJ databases">
        <authorList>
            <person name="Varghese N."/>
            <person name="Submissions S."/>
        </authorList>
    </citation>
    <scope>NUCLEOTIDE SEQUENCE [LARGE SCALE GENOMIC DNA]</scope>
    <source>
        <strain evidence="3">IBRC-M 10761</strain>
    </source>
</reference>
<dbReference type="OrthoDB" id="9804104at2"/>
<organism evidence="2 3">
    <name type="scientific">Cyclobacterium xiamenense</name>
    <dbReference type="NCBI Taxonomy" id="1297121"/>
    <lineage>
        <taxon>Bacteria</taxon>
        <taxon>Pseudomonadati</taxon>
        <taxon>Bacteroidota</taxon>
        <taxon>Cytophagia</taxon>
        <taxon>Cytophagales</taxon>
        <taxon>Cyclobacteriaceae</taxon>
        <taxon>Cyclobacterium</taxon>
    </lineage>
</organism>
<accession>A0A1H6VYZ2</accession>
<comment type="similarity">
    <text evidence="1">Belongs to the short-chain dehydrogenases/reductases (SDR) family.</text>
</comment>
<protein>
    <submittedName>
        <fullName evidence="2">NAD(P)-dependent dehydrogenase, short-chain alcohol dehydrogenase family</fullName>
    </submittedName>
</protein>
<dbReference type="Proteomes" id="UP000199403">
    <property type="component" value="Unassembled WGS sequence"/>
</dbReference>
<dbReference type="InterPro" id="IPR036291">
    <property type="entry name" value="NAD(P)-bd_dom_sf"/>
</dbReference>
<dbReference type="InterPro" id="IPR020904">
    <property type="entry name" value="Sc_DH/Rdtase_CS"/>
</dbReference>
<dbReference type="RefSeq" id="WP_092171186.1">
    <property type="nucleotide sequence ID" value="NZ_FNZH01000002.1"/>
</dbReference>
<sequence>MRLTNKVALITGGAGGIGLATARLFLAEGAKGVAIVDFSEENLKLAEESLGREKVLYIRADVSHAGEVQKYTKQVKEKYGRIDVLFLNAGTEGVVKPMEDYPEETFDQVMGVNVKGVWLGMKYAFPIMKADGGGSVIITSSVAGLRGTAQVSAYVGSKHATIGLMRVGALEGAPGNIRVNSIHPSPVDNRMMRSLEDGFAPGQGESVKENFTKMIPLGRYASNEDIADLALFLASEQSKFITGATYVIDGGFTV</sequence>
<proteinExistence type="inferred from homology"/>
<dbReference type="InterPro" id="IPR002347">
    <property type="entry name" value="SDR_fam"/>
</dbReference>
<keyword evidence="3" id="KW-1185">Reference proteome</keyword>